<dbReference type="AlphaFoldDB" id="A0A0L6UV64"/>
<name>A0A0L6UV64_9BASI</name>
<protein>
    <submittedName>
        <fullName evidence="2">Uncharacterized protein</fullName>
    </submittedName>
</protein>
<gene>
    <name evidence="2" type="ORF">VP01_3818g2</name>
</gene>
<sequence>MMHQSRLKLRFLTGQRFFERPRRSSELQLSMHKTYIASLVELRMNLVVNCVDFELNNQPDIFISPAKKAYKNVKNTNENVVIQVQGLIFCLEMIMSHISYGHHFMTLIFFFYFMITLRIWIKALLVGPHQFLNRRPLHCKTYFLNGLQLTCRKSQEASVVTPTILITVPKHLHMQTCGVWMAAWMEHVASSIGSITPENPNHKSLTKSTQISQPININSVSNNLMKEKRGGISQTHTRAWKANQISSASQFSLFSSSEYEPLLLPLSPKPVFKSSKAIVSRYQLCVCLNDTDETPLPAAALSTMVSAELQHALRNQTYFSPLGYLSKNSVVPHCCGIPQNLTHIFLQLLFKLNSISRIRFLNRVNNIANLINRQSSCLSIQP</sequence>
<accession>A0A0L6UV64</accession>
<feature type="transmembrane region" description="Helical" evidence="1">
    <location>
        <begin position="104"/>
        <end position="125"/>
    </location>
</feature>
<reference evidence="2 3" key="1">
    <citation type="submission" date="2015-08" db="EMBL/GenBank/DDBJ databases">
        <title>Next Generation Sequencing and Analysis of the Genome of Puccinia sorghi L Schw, the Causal Agent of Maize Common Rust.</title>
        <authorList>
            <person name="Rochi L."/>
            <person name="Burguener G."/>
            <person name="Darino M."/>
            <person name="Turjanski A."/>
            <person name="Kreff E."/>
            <person name="Dieguez M.J."/>
            <person name="Sacco F."/>
        </authorList>
    </citation>
    <scope>NUCLEOTIDE SEQUENCE [LARGE SCALE GENOMIC DNA]</scope>
    <source>
        <strain evidence="2 3">RO10H11247</strain>
    </source>
</reference>
<keyword evidence="3" id="KW-1185">Reference proteome</keyword>
<evidence type="ECO:0000313" key="3">
    <source>
        <dbReference type="Proteomes" id="UP000037035"/>
    </source>
</evidence>
<keyword evidence="1" id="KW-1133">Transmembrane helix</keyword>
<keyword evidence="1" id="KW-0812">Transmembrane</keyword>
<evidence type="ECO:0000313" key="2">
    <source>
        <dbReference type="EMBL" id="KNZ51770.1"/>
    </source>
</evidence>
<dbReference type="EMBL" id="LAVV01008855">
    <property type="protein sequence ID" value="KNZ51770.1"/>
    <property type="molecule type" value="Genomic_DNA"/>
</dbReference>
<proteinExistence type="predicted"/>
<dbReference type="VEuPathDB" id="FungiDB:VP01_3818g2"/>
<evidence type="ECO:0000256" key="1">
    <source>
        <dbReference type="SAM" id="Phobius"/>
    </source>
</evidence>
<comment type="caution">
    <text evidence="2">The sequence shown here is derived from an EMBL/GenBank/DDBJ whole genome shotgun (WGS) entry which is preliminary data.</text>
</comment>
<keyword evidence="1" id="KW-0472">Membrane</keyword>
<dbReference type="Proteomes" id="UP000037035">
    <property type="component" value="Unassembled WGS sequence"/>
</dbReference>
<organism evidence="2 3">
    <name type="scientific">Puccinia sorghi</name>
    <dbReference type="NCBI Taxonomy" id="27349"/>
    <lineage>
        <taxon>Eukaryota</taxon>
        <taxon>Fungi</taxon>
        <taxon>Dikarya</taxon>
        <taxon>Basidiomycota</taxon>
        <taxon>Pucciniomycotina</taxon>
        <taxon>Pucciniomycetes</taxon>
        <taxon>Pucciniales</taxon>
        <taxon>Pucciniaceae</taxon>
        <taxon>Puccinia</taxon>
    </lineage>
</organism>